<dbReference type="PANTHER" id="PTHR24393">
    <property type="entry name" value="ZINC FINGER PROTEIN"/>
    <property type="match status" value="1"/>
</dbReference>
<dbReference type="FunFam" id="3.30.160.60:FF:000295">
    <property type="entry name" value="zinc finger protein 19"/>
    <property type="match status" value="1"/>
</dbReference>
<accession>L8IRB1</accession>
<feature type="non-terminal residue" evidence="17">
    <location>
        <position position="746"/>
    </location>
</feature>
<evidence type="ECO:0000256" key="11">
    <source>
        <dbReference type="ARBA" id="ARBA00023125"/>
    </source>
</evidence>
<dbReference type="Proteomes" id="UP000011080">
    <property type="component" value="Unassembled WGS sequence"/>
</dbReference>
<dbReference type="GO" id="GO:0005634">
    <property type="term" value="C:nucleus"/>
    <property type="evidence" value="ECO:0007669"/>
    <property type="project" value="UniProtKB-SubCell"/>
</dbReference>
<dbReference type="FunFam" id="3.30.160.60:FF:000060">
    <property type="entry name" value="zinc finger protein 436"/>
    <property type="match status" value="1"/>
</dbReference>
<dbReference type="PROSITE" id="PS00028">
    <property type="entry name" value="ZINC_FINGER_C2H2_1"/>
    <property type="match status" value="13"/>
</dbReference>
<dbReference type="SMART" id="SM00355">
    <property type="entry name" value="ZnF_C2H2"/>
    <property type="match status" value="14"/>
</dbReference>
<keyword evidence="7 14" id="KW-0863">Zinc-finger</keyword>
<dbReference type="FunFam" id="3.30.160.60:FF:000512">
    <property type="entry name" value="zinc finger protein 197 isoform X1"/>
    <property type="match status" value="1"/>
</dbReference>
<keyword evidence="10" id="KW-0805">Transcription regulation</keyword>
<dbReference type="InterPro" id="IPR036051">
    <property type="entry name" value="KRAB_dom_sf"/>
</dbReference>
<feature type="domain" description="C2H2-type" evidence="15">
    <location>
        <begin position="661"/>
        <end position="688"/>
    </location>
</feature>
<dbReference type="InterPro" id="IPR013087">
    <property type="entry name" value="Znf_C2H2_type"/>
</dbReference>
<keyword evidence="4" id="KW-1017">Isopeptide bond</keyword>
<feature type="non-terminal residue" evidence="17">
    <location>
        <position position="1"/>
    </location>
</feature>
<comment type="function">
    <text evidence="1">May be involved in transcriptional regulation.</text>
</comment>
<dbReference type="Pfam" id="PF00096">
    <property type="entry name" value="zf-C2H2"/>
    <property type="match status" value="13"/>
</dbReference>
<feature type="domain" description="C2H2-type" evidence="15">
    <location>
        <begin position="521"/>
        <end position="548"/>
    </location>
</feature>
<feature type="domain" description="C2H2-type" evidence="15">
    <location>
        <begin position="355"/>
        <end position="382"/>
    </location>
</feature>
<evidence type="ECO:0000256" key="9">
    <source>
        <dbReference type="ARBA" id="ARBA00022843"/>
    </source>
</evidence>
<evidence type="ECO:0000256" key="4">
    <source>
        <dbReference type="ARBA" id="ARBA00022499"/>
    </source>
</evidence>
<comment type="subcellular location">
    <subcellularLocation>
        <location evidence="2">Nucleus</location>
    </subcellularLocation>
</comment>
<evidence type="ECO:0000259" key="15">
    <source>
        <dbReference type="PROSITE" id="PS50157"/>
    </source>
</evidence>
<evidence type="ECO:0000256" key="10">
    <source>
        <dbReference type="ARBA" id="ARBA00023015"/>
    </source>
</evidence>
<evidence type="ECO:0000256" key="14">
    <source>
        <dbReference type="PROSITE-ProRule" id="PRU00042"/>
    </source>
</evidence>
<keyword evidence="5" id="KW-0479">Metal-binding</keyword>
<dbReference type="InterPro" id="IPR036236">
    <property type="entry name" value="Znf_C2H2_sf"/>
</dbReference>
<evidence type="ECO:0000256" key="7">
    <source>
        <dbReference type="ARBA" id="ARBA00022771"/>
    </source>
</evidence>
<feature type="domain" description="C2H2-type" evidence="15">
    <location>
        <begin position="439"/>
        <end position="466"/>
    </location>
</feature>
<evidence type="ECO:0000256" key="6">
    <source>
        <dbReference type="ARBA" id="ARBA00022737"/>
    </source>
</evidence>
<dbReference type="EMBL" id="JH880955">
    <property type="protein sequence ID" value="ELR57687.1"/>
    <property type="molecule type" value="Genomic_DNA"/>
</dbReference>
<dbReference type="AlphaFoldDB" id="L8IRB1"/>
<keyword evidence="13" id="KW-0539">Nucleus</keyword>
<keyword evidence="12" id="KW-0804">Transcription</keyword>
<reference evidence="17 18" key="1">
    <citation type="journal article" date="2012" name="Nat. Genet.">
        <title>The yak genome and adaptation to life at high altitude.</title>
        <authorList>
            <person name="Qiu Q."/>
            <person name="Zhang G."/>
            <person name="Ma T."/>
            <person name="Qian W."/>
            <person name="Wang J."/>
            <person name="Ye Z."/>
            <person name="Cao C."/>
            <person name="Hu Q."/>
            <person name="Kim J."/>
            <person name="Larkin D.M."/>
            <person name="Auvil L."/>
            <person name="Capitanu B."/>
            <person name="Ma J."/>
            <person name="Lewin H.A."/>
            <person name="Qian X."/>
            <person name="Lang Y."/>
            <person name="Zhou R."/>
            <person name="Wang L."/>
            <person name="Wang K."/>
            <person name="Xia J."/>
            <person name="Liao S."/>
            <person name="Pan S."/>
            <person name="Lu X."/>
            <person name="Hou H."/>
            <person name="Wang Y."/>
            <person name="Zang X."/>
            <person name="Yin Y."/>
            <person name="Ma H."/>
            <person name="Zhang J."/>
            <person name="Wang Z."/>
            <person name="Zhang Y."/>
            <person name="Zhang D."/>
            <person name="Yonezawa T."/>
            <person name="Hasegawa M."/>
            <person name="Zhong Y."/>
            <person name="Liu W."/>
            <person name="Zhang Y."/>
            <person name="Huang Z."/>
            <person name="Zhang S."/>
            <person name="Long R."/>
            <person name="Yang H."/>
            <person name="Wang J."/>
            <person name="Lenstra J.A."/>
            <person name="Cooper D.N."/>
            <person name="Wu Y."/>
            <person name="Wang J."/>
            <person name="Shi P."/>
            <person name="Wang J."/>
            <person name="Liu J."/>
        </authorList>
    </citation>
    <scope>NUCLEOTIDE SEQUENCE [LARGE SCALE GENOMIC DNA]</scope>
    <source>
        <strain evidence="18">yakQH1</strain>
    </source>
</reference>
<dbReference type="PROSITE" id="PS50805">
    <property type="entry name" value="KRAB"/>
    <property type="match status" value="1"/>
</dbReference>
<dbReference type="SUPFAM" id="SSF57667">
    <property type="entry name" value="beta-beta-alpha zinc fingers"/>
    <property type="match status" value="8"/>
</dbReference>
<dbReference type="SMART" id="SM00349">
    <property type="entry name" value="KRAB"/>
    <property type="match status" value="1"/>
</dbReference>
<feature type="domain" description="C2H2-type" evidence="15">
    <location>
        <begin position="689"/>
        <end position="716"/>
    </location>
</feature>
<feature type="domain" description="C2H2-type" evidence="15">
    <location>
        <begin position="549"/>
        <end position="576"/>
    </location>
</feature>
<evidence type="ECO:0000256" key="2">
    <source>
        <dbReference type="ARBA" id="ARBA00004123"/>
    </source>
</evidence>
<evidence type="ECO:0000259" key="16">
    <source>
        <dbReference type="PROSITE" id="PS50805"/>
    </source>
</evidence>
<name>L8IRB1_9CETA</name>
<feature type="domain" description="C2H2-type" evidence="15">
    <location>
        <begin position="383"/>
        <end position="410"/>
    </location>
</feature>
<keyword evidence="8" id="KW-0862">Zinc</keyword>
<dbReference type="InterPro" id="IPR001909">
    <property type="entry name" value="KRAB"/>
</dbReference>
<dbReference type="PROSITE" id="PS50157">
    <property type="entry name" value="ZINC_FINGER_C2H2_2"/>
    <property type="match status" value="13"/>
</dbReference>
<evidence type="ECO:0000256" key="8">
    <source>
        <dbReference type="ARBA" id="ARBA00022833"/>
    </source>
</evidence>
<evidence type="ECO:0000313" key="17">
    <source>
        <dbReference type="EMBL" id="ELR57687.1"/>
    </source>
</evidence>
<keyword evidence="11" id="KW-0238">DNA-binding</keyword>
<dbReference type="Gene3D" id="6.10.140.140">
    <property type="match status" value="1"/>
</dbReference>
<dbReference type="GO" id="GO:0008270">
    <property type="term" value="F:zinc ion binding"/>
    <property type="evidence" value="ECO:0007669"/>
    <property type="project" value="UniProtKB-KW"/>
</dbReference>
<dbReference type="FunFam" id="3.30.160.60:FF:000485">
    <property type="entry name" value="Zinc finger protein 90 homolog"/>
    <property type="match status" value="1"/>
</dbReference>
<dbReference type="FunFam" id="3.30.160.60:FF:001586">
    <property type="entry name" value="Zinc finger protein 354B"/>
    <property type="match status" value="1"/>
</dbReference>
<feature type="domain" description="C2H2-type" evidence="15">
    <location>
        <begin position="605"/>
        <end position="632"/>
    </location>
</feature>
<feature type="domain" description="C2H2-type" evidence="15">
    <location>
        <begin position="633"/>
        <end position="660"/>
    </location>
</feature>
<feature type="domain" description="C2H2-type" evidence="15">
    <location>
        <begin position="493"/>
        <end position="520"/>
    </location>
</feature>
<protein>
    <submittedName>
        <fullName evidence="17">Zinc finger protein 354B</fullName>
    </submittedName>
</protein>
<keyword evidence="6" id="KW-0677">Repeat</keyword>
<gene>
    <name evidence="17" type="ORF">M91_01779</name>
</gene>
<evidence type="ECO:0000256" key="1">
    <source>
        <dbReference type="ARBA" id="ARBA00003767"/>
    </source>
</evidence>
<feature type="domain" description="KRAB" evidence="16">
    <location>
        <begin position="4"/>
        <end position="75"/>
    </location>
</feature>
<dbReference type="FunFam" id="3.30.160.60:FF:002343">
    <property type="entry name" value="Zinc finger protein 33A"/>
    <property type="match status" value="2"/>
</dbReference>
<dbReference type="FunFam" id="3.30.160.60:FF:000011">
    <property type="entry name" value="zinc finger protein 615 isoform X1"/>
    <property type="match status" value="1"/>
</dbReference>
<feature type="domain" description="C2H2-type" evidence="15">
    <location>
        <begin position="717"/>
        <end position="744"/>
    </location>
</feature>
<dbReference type="Pfam" id="PF01352">
    <property type="entry name" value="KRAB"/>
    <property type="match status" value="1"/>
</dbReference>
<dbReference type="FunFam" id="3.30.160.60:FF:000387">
    <property type="entry name" value="Zinc finger protein 354A"/>
    <property type="match status" value="1"/>
</dbReference>
<feature type="domain" description="C2H2-type" evidence="15">
    <location>
        <begin position="411"/>
        <end position="438"/>
    </location>
</feature>
<evidence type="ECO:0000256" key="5">
    <source>
        <dbReference type="ARBA" id="ARBA00022723"/>
    </source>
</evidence>
<dbReference type="Gene3D" id="3.30.160.60">
    <property type="entry name" value="Classic Zinc Finger"/>
    <property type="match status" value="13"/>
</dbReference>
<keyword evidence="9" id="KW-0832">Ubl conjugation</keyword>
<sequence length="746" mass="84806">QVSVTFEDVAVLFTRDEWRKLAPSQRNLYQDVMLENYSNLVSLGLPFSKPEVISLLQQGEDPWKVEKESPGDSSLGEWVGNLCKQQSGHTNARDAIYEVVSLQQESEEEDPVTPNSGGGPLPPLPFITGSLVSYRAGVRVAGGDSHSLSPLCIICDDWLSNKVSKPSKLLYHRKTKHPAIKCKSLEFFKGGKKESEYEEQKQLLKATTSNVSALSIILRANCIAKECKSSPKTTKATQTQDSSFSGLIRKTLKKDEPWNFISENPCIYEDRIKKQKDKSESLQIISVTHTKILTVERSHKNNDFGQNFSLKSVFVKQQRIAREKTPSKYEIQRNSLRQDSNVLNQSKIKTAEKRHKCNICEKAFIHKSSLRKHQKNHTGERLFQCDECLKAFNQSSALIQHQRTHTGEKPYICKECGKAFSHSASLYKHVKIHTVEKSYKCKECGKSFGRRSALFIHQKIHAQDNPHKYNPGRKASTCNLPGCQRIHPRKKSYLCNECGNTFKSSSSLRYHQRIHTGEKPFKCGECGRAFSQSASLIQHERIHTGEKPYRCNECEKGFTSISRLNRHRIIHTGEKLYNCNECGKALSSHSTLIIHQRIHTGEKPCKCKVCGKAFRQSSALIQHQRMHTGERPYKCNECGKTFRCNSSLSNHHRIHTGEKPYRCLECGISFGQSAALLQHQRIHTGEKPFVCITCGKTFRQSSSLIAHQRIHTGEKPYECNACGKLFSQRSSLTNHYKIHIEEDPFK</sequence>
<proteinExistence type="inferred from homology"/>
<dbReference type="FunFam" id="3.30.160.60:FF:000416">
    <property type="entry name" value="zinc finger protein 879 isoform X1"/>
    <property type="match status" value="1"/>
</dbReference>
<dbReference type="CDD" id="cd07765">
    <property type="entry name" value="KRAB_A-box"/>
    <property type="match status" value="1"/>
</dbReference>
<evidence type="ECO:0000256" key="12">
    <source>
        <dbReference type="ARBA" id="ARBA00023163"/>
    </source>
</evidence>
<evidence type="ECO:0000256" key="3">
    <source>
        <dbReference type="ARBA" id="ARBA00006991"/>
    </source>
</evidence>
<dbReference type="GO" id="GO:0001228">
    <property type="term" value="F:DNA-binding transcription activator activity, RNA polymerase II-specific"/>
    <property type="evidence" value="ECO:0007669"/>
    <property type="project" value="TreeGrafter"/>
</dbReference>
<feature type="domain" description="C2H2-type" evidence="15">
    <location>
        <begin position="577"/>
        <end position="604"/>
    </location>
</feature>
<dbReference type="FunFam" id="3.30.160.60:FF:002090">
    <property type="entry name" value="Zinc finger protein 473"/>
    <property type="match status" value="2"/>
</dbReference>
<dbReference type="FunFam" id="3.30.160.60:FF:001387">
    <property type="entry name" value="Zinc finger protein 354B"/>
    <property type="match status" value="1"/>
</dbReference>
<evidence type="ECO:0000256" key="13">
    <source>
        <dbReference type="ARBA" id="ARBA00023242"/>
    </source>
</evidence>
<comment type="similarity">
    <text evidence="3">Belongs to the krueppel C2H2-type zinc-finger protein family.</text>
</comment>
<dbReference type="PANTHER" id="PTHR24393:SF159">
    <property type="entry name" value="ZINC FINGER PROTEIN 345-RELATED"/>
    <property type="match status" value="1"/>
</dbReference>
<organism evidence="17 18">
    <name type="scientific">Bos mutus</name>
    <name type="common">wild yak</name>
    <dbReference type="NCBI Taxonomy" id="72004"/>
    <lineage>
        <taxon>Eukaryota</taxon>
        <taxon>Metazoa</taxon>
        <taxon>Chordata</taxon>
        <taxon>Craniata</taxon>
        <taxon>Vertebrata</taxon>
        <taxon>Euteleostomi</taxon>
        <taxon>Mammalia</taxon>
        <taxon>Eutheria</taxon>
        <taxon>Laurasiatheria</taxon>
        <taxon>Artiodactyla</taxon>
        <taxon>Ruminantia</taxon>
        <taxon>Pecora</taxon>
        <taxon>Bovidae</taxon>
        <taxon>Bovinae</taxon>
        <taxon>Bos</taxon>
    </lineage>
</organism>
<dbReference type="GO" id="GO:0000978">
    <property type="term" value="F:RNA polymerase II cis-regulatory region sequence-specific DNA binding"/>
    <property type="evidence" value="ECO:0007669"/>
    <property type="project" value="TreeGrafter"/>
</dbReference>
<evidence type="ECO:0000313" key="18">
    <source>
        <dbReference type="Proteomes" id="UP000011080"/>
    </source>
</evidence>
<dbReference type="SUPFAM" id="SSF109640">
    <property type="entry name" value="KRAB domain (Kruppel-associated box)"/>
    <property type="match status" value="1"/>
</dbReference>